<protein>
    <submittedName>
        <fullName evidence="1">Uncharacterized protein</fullName>
    </submittedName>
</protein>
<dbReference type="Proteomes" id="UP000688947">
    <property type="component" value="Unassembled WGS sequence"/>
</dbReference>
<gene>
    <name evidence="1" type="ORF">JG687_00011396</name>
</gene>
<evidence type="ECO:0000313" key="1">
    <source>
        <dbReference type="EMBL" id="KAG6955136.1"/>
    </source>
</evidence>
<name>A0A8T1U4F7_9STRA</name>
<dbReference type="AlphaFoldDB" id="A0A8T1U4F7"/>
<comment type="caution">
    <text evidence="1">The sequence shown here is derived from an EMBL/GenBank/DDBJ whole genome shotgun (WGS) entry which is preliminary data.</text>
</comment>
<evidence type="ECO:0000313" key="2">
    <source>
        <dbReference type="Proteomes" id="UP000688947"/>
    </source>
</evidence>
<sequence length="64" mass="6914">MDWDANSCTASDLNDVAMTIGDGSDVDVEQDAPSALTGVAEGGKRRKLKLTRWERTYALSAEHS</sequence>
<dbReference type="EMBL" id="JAENGZ010000697">
    <property type="protein sequence ID" value="KAG6955136.1"/>
    <property type="molecule type" value="Genomic_DNA"/>
</dbReference>
<organism evidence="1 2">
    <name type="scientific">Phytophthora cactorum</name>
    <dbReference type="NCBI Taxonomy" id="29920"/>
    <lineage>
        <taxon>Eukaryota</taxon>
        <taxon>Sar</taxon>
        <taxon>Stramenopiles</taxon>
        <taxon>Oomycota</taxon>
        <taxon>Peronosporomycetes</taxon>
        <taxon>Peronosporales</taxon>
        <taxon>Peronosporaceae</taxon>
        <taxon>Phytophthora</taxon>
    </lineage>
</organism>
<accession>A0A8T1U4F7</accession>
<proteinExistence type="predicted"/>
<reference evidence="1" key="1">
    <citation type="submission" date="2021-01" db="EMBL/GenBank/DDBJ databases">
        <title>Phytophthora aleatoria, a newly-described species from Pinus radiata is distinct from Phytophthora cactorum isolates based on comparative genomics.</title>
        <authorList>
            <person name="Mcdougal R."/>
            <person name="Panda P."/>
            <person name="Williams N."/>
            <person name="Studholme D.J."/>
        </authorList>
    </citation>
    <scope>NUCLEOTIDE SEQUENCE</scope>
    <source>
        <strain evidence="1">NZFS 3830</strain>
    </source>
</reference>